<name>A0A1X2H9D8_SYNRA</name>
<dbReference type="GO" id="GO:0005096">
    <property type="term" value="F:GTPase activator activity"/>
    <property type="evidence" value="ECO:0007669"/>
    <property type="project" value="InterPro"/>
</dbReference>
<evidence type="ECO:0000313" key="2">
    <source>
        <dbReference type="EMBL" id="ORY95270.1"/>
    </source>
</evidence>
<dbReference type="PANTHER" id="PTHR35140">
    <property type="entry name" value="MITOTIC CHECK POINT PROTEIN BFA1"/>
    <property type="match status" value="1"/>
</dbReference>
<dbReference type="GO" id="GO:0001100">
    <property type="term" value="P:negative regulation of exit from mitosis"/>
    <property type="evidence" value="ECO:0007669"/>
    <property type="project" value="InterPro"/>
</dbReference>
<dbReference type="GO" id="GO:1990334">
    <property type="term" value="C:Bfa1-Bub2 complex"/>
    <property type="evidence" value="ECO:0007669"/>
    <property type="project" value="InterPro"/>
</dbReference>
<organism evidence="2 3">
    <name type="scientific">Syncephalastrum racemosum</name>
    <name type="common">Filamentous fungus</name>
    <dbReference type="NCBI Taxonomy" id="13706"/>
    <lineage>
        <taxon>Eukaryota</taxon>
        <taxon>Fungi</taxon>
        <taxon>Fungi incertae sedis</taxon>
        <taxon>Mucoromycota</taxon>
        <taxon>Mucoromycotina</taxon>
        <taxon>Mucoromycetes</taxon>
        <taxon>Mucorales</taxon>
        <taxon>Syncephalastraceae</taxon>
        <taxon>Syncephalastrum</taxon>
    </lineage>
</organism>
<dbReference type="PANTHER" id="PTHR35140:SF1">
    <property type="entry name" value="MITOTIC CHECK POINT PROTEIN BFA1"/>
    <property type="match status" value="1"/>
</dbReference>
<gene>
    <name evidence="2" type="ORF">BCR43DRAFT_296838</name>
</gene>
<dbReference type="STRING" id="13706.A0A1X2H9D8"/>
<feature type="compositionally biased region" description="Basic and acidic residues" evidence="1">
    <location>
        <begin position="531"/>
        <end position="544"/>
    </location>
</feature>
<feature type="compositionally biased region" description="Polar residues" evidence="1">
    <location>
        <begin position="275"/>
        <end position="286"/>
    </location>
</feature>
<dbReference type="AlphaFoldDB" id="A0A1X2H9D8"/>
<protein>
    <submittedName>
        <fullName evidence="2">Uncharacterized protein</fullName>
    </submittedName>
</protein>
<feature type="compositionally biased region" description="Basic and acidic residues" evidence="1">
    <location>
        <begin position="562"/>
        <end position="572"/>
    </location>
</feature>
<dbReference type="InterPro" id="IPR034586">
    <property type="entry name" value="Bfa1/Byr4"/>
</dbReference>
<dbReference type="OrthoDB" id="19159at2759"/>
<accession>A0A1X2H9D8</accession>
<feature type="region of interest" description="Disordered" evidence="1">
    <location>
        <begin position="257"/>
        <end position="301"/>
    </location>
</feature>
<feature type="compositionally biased region" description="Acidic residues" evidence="1">
    <location>
        <begin position="200"/>
        <end position="210"/>
    </location>
</feature>
<reference evidence="2 3" key="1">
    <citation type="submission" date="2016-07" db="EMBL/GenBank/DDBJ databases">
        <title>Pervasive Adenine N6-methylation of Active Genes in Fungi.</title>
        <authorList>
            <consortium name="DOE Joint Genome Institute"/>
            <person name="Mondo S.J."/>
            <person name="Dannebaum R.O."/>
            <person name="Kuo R.C."/>
            <person name="Labutti K."/>
            <person name="Haridas S."/>
            <person name="Kuo A."/>
            <person name="Salamov A."/>
            <person name="Ahrendt S.R."/>
            <person name="Lipzen A."/>
            <person name="Sullivan W."/>
            <person name="Andreopoulos W.B."/>
            <person name="Clum A."/>
            <person name="Lindquist E."/>
            <person name="Daum C."/>
            <person name="Ramamoorthy G.K."/>
            <person name="Gryganskyi A."/>
            <person name="Culley D."/>
            <person name="Magnuson J.K."/>
            <person name="James T.Y."/>
            <person name="O'Malley M.A."/>
            <person name="Stajich J.E."/>
            <person name="Spatafora J.W."/>
            <person name="Visel A."/>
            <person name="Grigoriev I.V."/>
        </authorList>
    </citation>
    <scope>NUCLEOTIDE SEQUENCE [LARGE SCALE GENOMIC DNA]</scope>
    <source>
        <strain evidence="2 3">NRRL 2496</strain>
    </source>
</reference>
<proteinExistence type="predicted"/>
<dbReference type="EMBL" id="MCGN01000006">
    <property type="protein sequence ID" value="ORY95270.1"/>
    <property type="molecule type" value="Genomic_DNA"/>
</dbReference>
<feature type="compositionally biased region" description="Low complexity" evidence="1">
    <location>
        <begin position="477"/>
        <end position="496"/>
    </location>
</feature>
<comment type="caution">
    <text evidence="2">The sequence shown here is derived from an EMBL/GenBank/DDBJ whole genome shotgun (WGS) entry which is preliminary data.</text>
</comment>
<feature type="compositionally biased region" description="Polar residues" evidence="1">
    <location>
        <begin position="142"/>
        <end position="155"/>
    </location>
</feature>
<feature type="compositionally biased region" description="Basic and acidic residues" evidence="1">
    <location>
        <begin position="579"/>
        <end position="602"/>
    </location>
</feature>
<keyword evidence="3" id="KW-1185">Reference proteome</keyword>
<sequence>MSLWKDDDYNWDNDIEFSSRDLLQDEPYPSKYGWFSSDPDKNLASALAKIAYNEDDDNLTESTFMSNHSDKLTIDETDTLRIPGLDDYMLQQPSSPGNITRLGKHRRMQDAGDWCEDIEFPLKGLIQKHKQRQREQQEQQENVSFRPNETDTFSLLNDDDDGDNEDEEKERKNTDKSAAGRHVRFNPTDQVRPLYSPEPDQVDFDGVEFPDDMELKRNPIKAIAKETIKPYQEAGDEEEDFCKGLDVEDDSVFHLHARRNKENEKKTQPLRTVPTAITNTSSTNKASGIPRRIQSSKPAETKFWSLPSRHQRFRAPTYASRQKEIATQPAPQKQRVDTIKDTTLMAKPRSRTVYGNGSELDSLDNLPEWKRSLLRRPTPLRRPTTAQSKIPMAQSKPPTAGTGTVAGTTSSNNNNSNVDPQRPWRHNMTRRKPTLIRPEEHFEKHVNNMQYNPVSHQWQGNEQSLASFESSGPPPRQQQRQRQQQQPQKPQQRCRPALITNMQKNGKSKYTELARGDMVFDHIRMRWHKAQQSEEDHSLDHLEDLEPPASPRQRQPSPAGPSHHDVQQERDTCQPGRHTYREFALSREQQRHMHAEEEEHRVAMQPWAHASVRPSAYLFYDGSDEEM</sequence>
<dbReference type="InParanoid" id="A0A1X2H9D8"/>
<feature type="compositionally biased region" description="Polar residues" evidence="1">
    <location>
        <begin position="459"/>
        <end position="470"/>
    </location>
</feature>
<dbReference type="OMA" id="ACERYQY"/>
<feature type="compositionally biased region" description="Basic residues" evidence="1">
    <location>
        <begin position="423"/>
        <end position="434"/>
    </location>
</feature>
<feature type="region of interest" description="Disordered" evidence="1">
    <location>
        <begin position="372"/>
        <end position="438"/>
    </location>
</feature>
<feature type="compositionally biased region" description="Acidic residues" evidence="1">
    <location>
        <begin position="157"/>
        <end position="168"/>
    </location>
</feature>
<feature type="region of interest" description="Disordered" evidence="1">
    <location>
        <begin position="529"/>
        <end position="602"/>
    </location>
</feature>
<feature type="compositionally biased region" description="Low complexity" evidence="1">
    <location>
        <begin position="375"/>
        <end position="385"/>
    </location>
</feature>
<feature type="region of interest" description="Disordered" evidence="1">
    <location>
        <begin position="128"/>
        <end position="210"/>
    </location>
</feature>
<feature type="region of interest" description="Disordered" evidence="1">
    <location>
        <begin position="459"/>
        <end position="511"/>
    </location>
</feature>
<evidence type="ECO:0000313" key="3">
    <source>
        <dbReference type="Proteomes" id="UP000242180"/>
    </source>
</evidence>
<evidence type="ECO:0000256" key="1">
    <source>
        <dbReference type="SAM" id="MobiDB-lite"/>
    </source>
</evidence>
<feature type="compositionally biased region" description="Low complexity" evidence="1">
    <location>
        <begin position="399"/>
        <end position="418"/>
    </location>
</feature>
<dbReference type="GO" id="GO:0044732">
    <property type="term" value="C:mitotic spindle pole body"/>
    <property type="evidence" value="ECO:0007669"/>
    <property type="project" value="TreeGrafter"/>
</dbReference>
<dbReference type="Proteomes" id="UP000242180">
    <property type="component" value="Unassembled WGS sequence"/>
</dbReference>